<evidence type="ECO:0000256" key="1">
    <source>
        <dbReference type="ARBA" id="ARBA00005614"/>
    </source>
</evidence>
<dbReference type="InterPro" id="IPR020456">
    <property type="entry name" value="Acylphosphatase"/>
</dbReference>
<evidence type="ECO:0000256" key="4">
    <source>
        <dbReference type="ARBA" id="ARBA00039183"/>
    </source>
</evidence>
<comment type="similarity">
    <text evidence="1 8">Belongs to the acylphosphatase family.</text>
</comment>
<dbReference type="GO" id="GO:0003998">
    <property type="term" value="F:acylphosphatase activity"/>
    <property type="evidence" value="ECO:0007669"/>
    <property type="project" value="UniProtKB-EC"/>
</dbReference>
<evidence type="ECO:0000256" key="8">
    <source>
        <dbReference type="RuleBase" id="RU004168"/>
    </source>
</evidence>
<dbReference type="Proteomes" id="UP000472265">
    <property type="component" value="Chromosome 16"/>
</dbReference>
<sequence length="95" mass="10601">MCLNRDPTEQRCVVLPRLFKNNIQAEGKRLGLVGWVQNTGAGTVQGQLQGPRSKVTEMQEWLKSTGSPKSNITKAEFKNEKALNCLEHSSFTIVK</sequence>
<comment type="caution">
    <text evidence="7">Lacks conserved residue(s) required for the propagation of feature annotation.</text>
</comment>
<evidence type="ECO:0000256" key="6">
    <source>
        <dbReference type="ARBA" id="ARBA00047645"/>
    </source>
</evidence>
<dbReference type="PANTHER" id="PTHR10029">
    <property type="entry name" value="ACYLPHOSPHATASE"/>
    <property type="match status" value="1"/>
</dbReference>
<evidence type="ECO:0000256" key="5">
    <source>
        <dbReference type="ARBA" id="ARBA00041384"/>
    </source>
</evidence>
<keyword evidence="3" id="KW-0378">Hydrolase</keyword>
<evidence type="ECO:0000256" key="7">
    <source>
        <dbReference type="PROSITE-ProRule" id="PRU00520"/>
    </source>
</evidence>
<keyword evidence="11" id="KW-1185">Reference proteome</keyword>
<dbReference type="PROSITE" id="PS51160">
    <property type="entry name" value="ACYLPHOSPHATASE_3"/>
    <property type="match status" value="1"/>
</dbReference>
<dbReference type="GeneTree" id="ENSGT00390000011103"/>
<comment type="catalytic activity">
    <reaction evidence="6">
        <text>an acyl phosphate + H2O = a carboxylate + phosphate + H(+)</text>
        <dbReference type="Rhea" id="RHEA:14965"/>
        <dbReference type="ChEBI" id="CHEBI:15377"/>
        <dbReference type="ChEBI" id="CHEBI:15378"/>
        <dbReference type="ChEBI" id="CHEBI:29067"/>
        <dbReference type="ChEBI" id="CHEBI:43474"/>
        <dbReference type="ChEBI" id="CHEBI:59918"/>
        <dbReference type="EC" id="3.6.1.7"/>
    </reaction>
</comment>
<dbReference type="InterPro" id="IPR017968">
    <property type="entry name" value="Acylphosphatase_CS"/>
</dbReference>
<evidence type="ECO:0000256" key="2">
    <source>
        <dbReference type="ARBA" id="ARBA00012150"/>
    </source>
</evidence>
<dbReference type="InterPro" id="IPR036046">
    <property type="entry name" value="Acylphosphatase-like_dom_sf"/>
</dbReference>
<protein>
    <recommendedName>
        <fullName evidence="4">Acylphosphatase-1</fullName>
        <ecNumber evidence="2">3.6.1.7</ecNumber>
    </recommendedName>
    <alternativeName>
        <fullName evidence="5">Acylphosphate phosphohydrolase 1</fullName>
    </alternativeName>
</protein>
<feature type="domain" description="Acylphosphatase-like" evidence="9">
    <location>
        <begin position="19"/>
        <end position="95"/>
    </location>
</feature>
<reference evidence="10" key="3">
    <citation type="submission" date="2025-09" db="UniProtKB">
        <authorList>
            <consortium name="Ensembl"/>
        </authorList>
    </citation>
    <scope>IDENTIFICATION</scope>
</reference>
<name>A0A671U798_SPAAU</name>
<proteinExistence type="inferred from homology"/>
<dbReference type="Gene3D" id="3.30.70.100">
    <property type="match status" value="1"/>
</dbReference>
<dbReference type="SUPFAM" id="SSF54975">
    <property type="entry name" value="Acylphosphatase/BLUF domain-like"/>
    <property type="match status" value="1"/>
</dbReference>
<dbReference type="EC" id="3.6.1.7" evidence="2"/>
<evidence type="ECO:0000256" key="3">
    <source>
        <dbReference type="ARBA" id="ARBA00022801"/>
    </source>
</evidence>
<dbReference type="Pfam" id="PF00708">
    <property type="entry name" value="Acylphosphatase"/>
    <property type="match status" value="1"/>
</dbReference>
<dbReference type="PROSITE" id="PS00151">
    <property type="entry name" value="ACYLPHOSPHATASE_2"/>
    <property type="match status" value="1"/>
</dbReference>
<dbReference type="PRINTS" id="PR00112">
    <property type="entry name" value="ACYLPHPHTASE"/>
</dbReference>
<evidence type="ECO:0000313" key="11">
    <source>
        <dbReference type="Proteomes" id="UP000472265"/>
    </source>
</evidence>
<dbReference type="PANTHER" id="PTHR10029:SF21">
    <property type="entry name" value="ACYLPHOSPHATASE-1"/>
    <property type="match status" value="1"/>
</dbReference>
<reference evidence="10" key="2">
    <citation type="submission" date="2025-08" db="UniProtKB">
        <authorList>
            <consortium name="Ensembl"/>
        </authorList>
    </citation>
    <scope>IDENTIFICATION</scope>
</reference>
<dbReference type="Ensembl" id="ENSSAUT00010010261.1">
    <property type="protein sequence ID" value="ENSSAUP00010009627.1"/>
    <property type="gene ID" value="ENSSAUG00010004741.1"/>
</dbReference>
<dbReference type="InParanoid" id="A0A671U798"/>
<dbReference type="InterPro" id="IPR001792">
    <property type="entry name" value="Acylphosphatase-like_dom"/>
</dbReference>
<dbReference type="AlphaFoldDB" id="A0A671U798"/>
<reference evidence="10" key="1">
    <citation type="submission" date="2021-04" db="EMBL/GenBank/DDBJ databases">
        <authorList>
            <consortium name="Wellcome Sanger Institute Data Sharing"/>
        </authorList>
    </citation>
    <scope>NUCLEOTIDE SEQUENCE [LARGE SCALE GENOMIC DNA]</scope>
</reference>
<accession>A0A671U798</accession>
<dbReference type="OMA" id="GXRNSSH"/>
<evidence type="ECO:0000259" key="9">
    <source>
        <dbReference type="PROSITE" id="PS51160"/>
    </source>
</evidence>
<evidence type="ECO:0000313" key="10">
    <source>
        <dbReference type="Ensembl" id="ENSSAUP00010009627.1"/>
    </source>
</evidence>
<organism evidence="10 11">
    <name type="scientific">Sparus aurata</name>
    <name type="common">Gilthead sea bream</name>
    <dbReference type="NCBI Taxonomy" id="8175"/>
    <lineage>
        <taxon>Eukaryota</taxon>
        <taxon>Metazoa</taxon>
        <taxon>Chordata</taxon>
        <taxon>Craniata</taxon>
        <taxon>Vertebrata</taxon>
        <taxon>Euteleostomi</taxon>
        <taxon>Actinopterygii</taxon>
        <taxon>Neopterygii</taxon>
        <taxon>Teleostei</taxon>
        <taxon>Neoteleostei</taxon>
        <taxon>Acanthomorphata</taxon>
        <taxon>Eupercaria</taxon>
        <taxon>Spariformes</taxon>
        <taxon>Sparidae</taxon>
        <taxon>Sparus</taxon>
    </lineage>
</organism>